<evidence type="ECO:0000256" key="3">
    <source>
        <dbReference type="ARBA" id="ARBA00022729"/>
    </source>
</evidence>
<gene>
    <name evidence="8" type="ORF">IAD24_03630</name>
</gene>
<reference evidence="8" key="1">
    <citation type="submission" date="2020-10" db="EMBL/GenBank/DDBJ databases">
        <authorList>
            <person name="Gilroy R."/>
        </authorList>
    </citation>
    <scope>NUCLEOTIDE SEQUENCE</scope>
    <source>
        <strain evidence="8">ChiGjej2B2-16831</strain>
    </source>
</reference>
<evidence type="ECO:0000259" key="7">
    <source>
        <dbReference type="PROSITE" id="PS50847"/>
    </source>
</evidence>
<keyword evidence="5" id="KW-1133">Transmembrane helix</keyword>
<keyword evidence="3 6" id="KW-0732">Signal</keyword>
<keyword evidence="1" id="KW-0134">Cell wall</keyword>
<evidence type="ECO:0000256" key="5">
    <source>
        <dbReference type="SAM" id="Phobius"/>
    </source>
</evidence>
<evidence type="ECO:0000256" key="6">
    <source>
        <dbReference type="SAM" id="SignalP"/>
    </source>
</evidence>
<evidence type="ECO:0000256" key="4">
    <source>
        <dbReference type="ARBA" id="ARBA00023088"/>
    </source>
</evidence>
<name>A0A9D1N2W7_9FIRM</name>
<evidence type="ECO:0000313" key="9">
    <source>
        <dbReference type="Proteomes" id="UP000824128"/>
    </source>
</evidence>
<comment type="caution">
    <text evidence="8">The sequence shown here is derived from an EMBL/GenBank/DDBJ whole genome shotgun (WGS) entry which is preliminary data.</text>
</comment>
<dbReference type="AlphaFoldDB" id="A0A9D1N2W7"/>
<reference evidence="8" key="2">
    <citation type="journal article" date="2021" name="PeerJ">
        <title>Extensive microbial diversity within the chicken gut microbiome revealed by metagenomics and culture.</title>
        <authorList>
            <person name="Gilroy R."/>
            <person name="Ravi A."/>
            <person name="Getino M."/>
            <person name="Pursley I."/>
            <person name="Horton D.L."/>
            <person name="Alikhan N.F."/>
            <person name="Baker D."/>
            <person name="Gharbi K."/>
            <person name="Hall N."/>
            <person name="Watson M."/>
            <person name="Adriaenssens E.M."/>
            <person name="Foster-Nyarko E."/>
            <person name="Jarju S."/>
            <person name="Secka A."/>
            <person name="Antonio M."/>
            <person name="Oren A."/>
            <person name="Chaudhuri R.R."/>
            <person name="La Ragione R."/>
            <person name="Hildebrand F."/>
            <person name="Pallen M.J."/>
        </authorList>
    </citation>
    <scope>NUCLEOTIDE SEQUENCE</scope>
    <source>
        <strain evidence="8">ChiGjej2B2-16831</strain>
    </source>
</reference>
<dbReference type="PROSITE" id="PS50847">
    <property type="entry name" value="GRAM_POS_ANCHORING"/>
    <property type="match status" value="1"/>
</dbReference>
<dbReference type="InterPro" id="IPR019931">
    <property type="entry name" value="LPXTG_anchor"/>
</dbReference>
<accession>A0A9D1N2W7</accession>
<feature type="signal peptide" evidence="6">
    <location>
        <begin position="1"/>
        <end position="25"/>
    </location>
</feature>
<feature type="chain" id="PRO_5039328194" description="Gram-positive cocci surface proteins LPxTG domain-containing protein" evidence="6">
    <location>
        <begin position="26"/>
        <end position="219"/>
    </location>
</feature>
<feature type="transmembrane region" description="Helical" evidence="5">
    <location>
        <begin position="192"/>
        <end position="211"/>
    </location>
</feature>
<keyword evidence="5" id="KW-0472">Membrane</keyword>
<sequence>MKRHNRTLALLLVLLAASFPLAARAAGNPTVTYTGDQTAFTFSDVGDGSATDLFAGFKGVMPGDVLTQRIDVRNESGAAVRIYLRQEPVDEAHRAFLQQLRLTVTSDLGGAQLYEAPPAEQDGLAENVLLGLFYPGAKLTLTAQLTVPAELDNAFADLRGTVRWVFTVEEDEAAEPDTPAPGPATGDAADPLPWLIGAAVLAAAIAALLVLRRRALNRR</sequence>
<evidence type="ECO:0000313" key="8">
    <source>
        <dbReference type="EMBL" id="HIU94228.1"/>
    </source>
</evidence>
<keyword evidence="2" id="KW-0964">Secreted</keyword>
<evidence type="ECO:0000256" key="2">
    <source>
        <dbReference type="ARBA" id="ARBA00022525"/>
    </source>
</evidence>
<keyword evidence="5" id="KW-0812">Transmembrane</keyword>
<proteinExistence type="predicted"/>
<keyword evidence="4" id="KW-0572">Peptidoglycan-anchor</keyword>
<dbReference type="EMBL" id="DVNZ01000117">
    <property type="protein sequence ID" value="HIU94228.1"/>
    <property type="molecule type" value="Genomic_DNA"/>
</dbReference>
<evidence type="ECO:0000256" key="1">
    <source>
        <dbReference type="ARBA" id="ARBA00022512"/>
    </source>
</evidence>
<feature type="domain" description="Gram-positive cocci surface proteins LPxTG" evidence="7">
    <location>
        <begin position="182"/>
        <end position="219"/>
    </location>
</feature>
<dbReference type="Proteomes" id="UP000824128">
    <property type="component" value="Unassembled WGS sequence"/>
</dbReference>
<protein>
    <recommendedName>
        <fullName evidence="7">Gram-positive cocci surface proteins LPxTG domain-containing protein</fullName>
    </recommendedName>
</protein>
<organism evidence="8 9">
    <name type="scientific">Candidatus Aphodomorpha intestinavium</name>
    <dbReference type="NCBI Taxonomy" id="2840672"/>
    <lineage>
        <taxon>Bacteria</taxon>
        <taxon>Bacillati</taxon>
        <taxon>Bacillota</taxon>
        <taxon>Clostridia</taxon>
        <taxon>Eubacteriales</taxon>
        <taxon>Candidatus Aphodomorpha</taxon>
    </lineage>
</organism>